<dbReference type="AlphaFoldDB" id="X1HYJ4"/>
<comment type="caution">
    <text evidence="1">The sequence shown here is derived from an EMBL/GenBank/DDBJ whole genome shotgun (WGS) entry which is preliminary data.</text>
</comment>
<name>X1HYJ4_9ZZZZ</name>
<dbReference type="EMBL" id="BARU01030197">
    <property type="protein sequence ID" value="GAH75236.1"/>
    <property type="molecule type" value="Genomic_DNA"/>
</dbReference>
<organism evidence="1">
    <name type="scientific">marine sediment metagenome</name>
    <dbReference type="NCBI Taxonomy" id="412755"/>
    <lineage>
        <taxon>unclassified sequences</taxon>
        <taxon>metagenomes</taxon>
        <taxon>ecological metagenomes</taxon>
    </lineage>
</organism>
<evidence type="ECO:0000313" key="1">
    <source>
        <dbReference type="EMBL" id="GAH75236.1"/>
    </source>
</evidence>
<feature type="non-terminal residue" evidence="1">
    <location>
        <position position="64"/>
    </location>
</feature>
<reference evidence="1" key="1">
    <citation type="journal article" date="2014" name="Front. Microbiol.">
        <title>High frequency of phylogenetically diverse reductive dehalogenase-homologous genes in deep subseafloor sedimentary metagenomes.</title>
        <authorList>
            <person name="Kawai M."/>
            <person name="Futagami T."/>
            <person name="Toyoda A."/>
            <person name="Takaki Y."/>
            <person name="Nishi S."/>
            <person name="Hori S."/>
            <person name="Arai W."/>
            <person name="Tsubouchi T."/>
            <person name="Morono Y."/>
            <person name="Uchiyama I."/>
            <person name="Ito T."/>
            <person name="Fujiyama A."/>
            <person name="Inagaki F."/>
            <person name="Takami H."/>
        </authorList>
    </citation>
    <scope>NUCLEOTIDE SEQUENCE</scope>
    <source>
        <strain evidence="1">Expedition CK06-06</strain>
    </source>
</reference>
<accession>X1HYJ4</accession>
<protein>
    <submittedName>
        <fullName evidence="1">Uncharacterized protein</fullName>
    </submittedName>
</protein>
<proteinExistence type="predicted"/>
<sequence>MENVDRDFDEYDLWAFSIEWAIEAKKEAIKQGLDGAKDMPDELNVKVSWVPVLHNLAEFGQARL</sequence>
<gene>
    <name evidence="1" type="ORF">S03H2_47959</name>
</gene>